<dbReference type="Proteomes" id="UP000499080">
    <property type="component" value="Unassembled WGS sequence"/>
</dbReference>
<proteinExistence type="predicted"/>
<evidence type="ECO:0000313" key="2">
    <source>
        <dbReference type="Proteomes" id="UP000499080"/>
    </source>
</evidence>
<accession>A0A4Y2AWG1</accession>
<keyword evidence="2" id="KW-1185">Reference proteome</keyword>
<sequence length="149" mass="17584">MPSRSMKPYISENLHHCLPHFFTVCSTPVGTKILTRYDFYNLFHQTFPVDTSFLSSRPCLCCCKVVVVPRSQGLQQKMRSLAIHNLDFSFLCSSEVGDVCNQTPFRVFKNPRIRRRFGNPFDDLDWILVSSVEFRLRKLYRKAWFLFFN</sequence>
<evidence type="ECO:0000313" key="1">
    <source>
        <dbReference type="EMBL" id="GBL84068.1"/>
    </source>
</evidence>
<dbReference type="AlphaFoldDB" id="A0A4Y2AWG1"/>
<gene>
    <name evidence="1" type="ORF">AVEN_100918_1</name>
</gene>
<reference evidence="1 2" key="1">
    <citation type="journal article" date="2019" name="Sci. Rep.">
        <title>Orb-weaving spider Araneus ventricosus genome elucidates the spidroin gene catalogue.</title>
        <authorList>
            <person name="Kono N."/>
            <person name="Nakamura H."/>
            <person name="Ohtoshi R."/>
            <person name="Moran D.A.P."/>
            <person name="Shinohara A."/>
            <person name="Yoshida Y."/>
            <person name="Fujiwara M."/>
            <person name="Mori M."/>
            <person name="Tomita M."/>
            <person name="Arakawa K."/>
        </authorList>
    </citation>
    <scope>NUCLEOTIDE SEQUENCE [LARGE SCALE GENOMIC DNA]</scope>
</reference>
<comment type="caution">
    <text evidence="1">The sequence shown here is derived from an EMBL/GenBank/DDBJ whole genome shotgun (WGS) entry which is preliminary data.</text>
</comment>
<dbReference type="EMBL" id="BGPR01000035">
    <property type="protein sequence ID" value="GBL84068.1"/>
    <property type="molecule type" value="Genomic_DNA"/>
</dbReference>
<name>A0A4Y2AWG1_ARAVE</name>
<protein>
    <submittedName>
        <fullName evidence="1">Uncharacterized protein</fullName>
    </submittedName>
</protein>
<organism evidence="1 2">
    <name type="scientific">Araneus ventricosus</name>
    <name type="common">Orbweaver spider</name>
    <name type="synonym">Epeira ventricosa</name>
    <dbReference type="NCBI Taxonomy" id="182803"/>
    <lineage>
        <taxon>Eukaryota</taxon>
        <taxon>Metazoa</taxon>
        <taxon>Ecdysozoa</taxon>
        <taxon>Arthropoda</taxon>
        <taxon>Chelicerata</taxon>
        <taxon>Arachnida</taxon>
        <taxon>Araneae</taxon>
        <taxon>Araneomorphae</taxon>
        <taxon>Entelegynae</taxon>
        <taxon>Araneoidea</taxon>
        <taxon>Araneidae</taxon>
        <taxon>Araneus</taxon>
    </lineage>
</organism>